<feature type="non-terminal residue" evidence="5">
    <location>
        <position position="90"/>
    </location>
</feature>
<comment type="caution">
    <text evidence="5">The sequence shown here is derived from an EMBL/GenBank/DDBJ whole genome shotgun (WGS) entry which is preliminary data.</text>
</comment>
<name>A0A426WZD3_ENSVE</name>
<dbReference type="SMART" id="SM00512">
    <property type="entry name" value="Skp1"/>
    <property type="match status" value="1"/>
</dbReference>
<organism evidence="5 6">
    <name type="scientific">Ensete ventricosum</name>
    <name type="common">Abyssinian banana</name>
    <name type="synonym">Musa ensete</name>
    <dbReference type="NCBI Taxonomy" id="4639"/>
    <lineage>
        <taxon>Eukaryota</taxon>
        <taxon>Viridiplantae</taxon>
        <taxon>Streptophyta</taxon>
        <taxon>Embryophyta</taxon>
        <taxon>Tracheophyta</taxon>
        <taxon>Spermatophyta</taxon>
        <taxon>Magnoliopsida</taxon>
        <taxon>Liliopsida</taxon>
        <taxon>Zingiberales</taxon>
        <taxon>Musaceae</taxon>
        <taxon>Ensete</taxon>
    </lineage>
</organism>
<dbReference type="InterPro" id="IPR001232">
    <property type="entry name" value="SKP1-like"/>
</dbReference>
<dbReference type="GO" id="GO:0006511">
    <property type="term" value="P:ubiquitin-dependent protein catabolic process"/>
    <property type="evidence" value="ECO:0007669"/>
    <property type="project" value="InterPro"/>
</dbReference>
<dbReference type="UniPathway" id="UPA00143"/>
<dbReference type="GO" id="GO:0016567">
    <property type="term" value="P:protein ubiquitination"/>
    <property type="evidence" value="ECO:0007669"/>
    <property type="project" value="UniProtKB-UniPathway"/>
</dbReference>
<feature type="domain" description="SKP1 component POZ" evidence="4">
    <location>
        <begin position="1"/>
        <end position="58"/>
    </location>
</feature>
<evidence type="ECO:0000313" key="5">
    <source>
        <dbReference type="EMBL" id="RRT32577.1"/>
    </source>
</evidence>
<dbReference type="Proteomes" id="UP000287651">
    <property type="component" value="Unassembled WGS sequence"/>
</dbReference>
<dbReference type="InterPro" id="IPR016897">
    <property type="entry name" value="SKP1"/>
</dbReference>
<sequence length="90" mass="10257">MIQLVSSDDQELELEVEACMKSDMIKFILDDCNTDNVIPPPNIKSKTLAKVIEYMKKHAGEGQVADEEELRAWDGEFMKVDTVTLYFLSN</sequence>
<dbReference type="InterPro" id="IPR011333">
    <property type="entry name" value="SKP1/BTB/POZ_sf"/>
</dbReference>
<dbReference type="GO" id="GO:0009867">
    <property type="term" value="P:jasmonic acid mediated signaling pathway"/>
    <property type="evidence" value="ECO:0007669"/>
    <property type="project" value="UniProtKB-ARBA"/>
</dbReference>
<reference evidence="5 6" key="1">
    <citation type="journal article" date="2014" name="Agronomy (Basel)">
        <title>A Draft Genome Sequence for Ensete ventricosum, the Drought-Tolerant Tree Against Hunger.</title>
        <authorList>
            <person name="Harrison J."/>
            <person name="Moore K.A."/>
            <person name="Paszkiewicz K."/>
            <person name="Jones T."/>
            <person name="Grant M."/>
            <person name="Ambacheew D."/>
            <person name="Muzemil S."/>
            <person name="Studholme D.J."/>
        </authorList>
    </citation>
    <scope>NUCLEOTIDE SEQUENCE [LARGE SCALE GENOMIC DNA]</scope>
</reference>
<accession>A0A426WZD3</accession>
<protein>
    <recommendedName>
        <fullName evidence="4">SKP1 component POZ domain-containing protein</fullName>
    </recommendedName>
</protein>
<evidence type="ECO:0000259" key="4">
    <source>
        <dbReference type="Pfam" id="PF03931"/>
    </source>
</evidence>
<keyword evidence="3" id="KW-0833">Ubl conjugation pathway</keyword>
<gene>
    <name evidence="5" type="ORF">B296_00058808</name>
</gene>
<evidence type="ECO:0000256" key="1">
    <source>
        <dbReference type="ARBA" id="ARBA00004906"/>
    </source>
</evidence>
<dbReference type="Pfam" id="PF03931">
    <property type="entry name" value="Skp1_POZ"/>
    <property type="match status" value="1"/>
</dbReference>
<evidence type="ECO:0000256" key="3">
    <source>
        <dbReference type="ARBA" id="ARBA00022786"/>
    </source>
</evidence>
<dbReference type="SUPFAM" id="SSF54695">
    <property type="entry name" value="POZ domain"/>
    <property type="match status" value="1"/>
</dbReference>
<comment type="pathway">
    <text evidence="1">Protein modification; protein ubiquitination.</text>
</comment>
<evidence type="ECO:0000256" key="2">
    <source>
        <dbReference type="ARBA" id="ARBA00009993"/>
    </source>
</evidence>
<dbReference type="Gene3D" id="3.30.710.10">
    <property type="entry name" value="Potassium Channel Kv1.1, Chain A"/>
    <property type="match status" value="1"/>
</dbReference>
<dbReference type="InterPro" id="IPR016073">
    <property type="entry name" value="Skp1_comp_POZ"/>
</dbReference>
<dbReference type="EMBL" id="AMZH03031411">
    <property type="protein sequence ID" value="RRT32577.1"/>
    <property type="molecule type" value="Genomic_DNA"/>
</dbReference>
<evidence type="ECO:0000313" key="6">
    <source>
        <dbReference type="Proteomes" id="UP000287651"/>
    </source>
</evidence>
<dbReference type="AlphaFoldDB" id="A0A426WZD3"/>
<dbReference type="PANTHER" id="PTHR11165">
    <property type="entry name" value="SKP1"/>
    <property type="match status" value="1"/>
</dbReference>
<proteinExistence type="inferred from homology"/>
<comment type="similarity">
    <text evidence="2">Belongs to the SKP1 family.</text>
</comment>